<reference evidence="1 2" key="1">
    <citation type="submission" date="2016-11" db="EMBL/GenBank/DDBJ databases">
        <title>Study of marine rhodopsin-containing bacteria.</title>
        <authorList>
            <person name="Yoshizawa S."/>
            <person name="Kumagai Y."/>
            <person name="Kogure K."/>
        </authorList>
    </citation>
    <scope>NUCLEOTIDE SEQUENCE [LARGE SCALE GENOMIC DNA]</scope>
    <source>
        <strain evidence="1 2">SAORIC-28</strain>
    </source>
</reference>
<evidence type="ECO:0000313" key="1">
    <source>
        <dbReference type="EMBL" id="PAP78822.1"/>
    </source>
</evidence>
<keyword evidence="2" id="KW-1185">Reference proteome</keyword>
<dbReference type="AlphaFoldDB" id="A0A271J5M9"/>
<dbReference type="SUPFAM" id="SSF52309">
    <property type="entry name" value="N-(deoxy)ribosyltransferase-like"/>
    <property type="match status" value="1"/>
</dbReference>
<dbReference type="Gene3D" id="3.40.50.450">
    <property type="match status" value="1"/>
</dbReference>
<sequence>MHVYRSTSDFDERVPVEPVMDYPVAFAKSPDEFLAILHAAKQLGYLDVVGETNDVPEVSLRTTGWRRVQQLNVDRAKADQAFVAMWFDPSVSEAYTEGIVPALQDCGYEPFRVDEPEHNGKIDDLIVAEIRRSGLLIADFTDHRGGVYFEAGLAMGLGIPVVWTCRADHIDRAHFDTRQYNHIVWETPVDLRTKLRNRVAATAPRGGPSRPV</sequence>
<gene>
    <name evidence="1" type="ORF">BSZ37_16995</name>
</gene>
<protein>
    <recommendedName>
        <fullName evidence="3">Nucleoside 2-deoxyribosyltransferase</fullName>
    </recommendedName>
</protein>
<accession>A0A271J5M9</accession>
<dbReference type="EMBL" id="MQWD01000001">
    <property type="protein sequence ID" value="PAP78822.1"/>
    <property type="molecule type" value="Genomic_DNA"/>
</dbReference>
<organism evidence="1 2">
    <name type="scientific">Rubrivirga marina</name>
    <dbReference type="NCBI Taxonomy" id="1196024"/>
    <lineage>
        <taxon>Bacteria</taxon>
        <taxon>Pseudomonadati</taxon>
        <taxon>Rhodothermota</taxon>
        <taxon>Rhodothermia</taxon>
        <taxon>Rhodothermales</taxon>
        <taxon>Rubricoccaceae</taxon>
        <taxon>Rubrivirga</taxon>
    </lineage>
</organism>
<evidence type="ECO:0008006" key="3">
    <source>
        <dbReference type="Google" id="ProtNLM"/>
    </source>
</evidence>
<proteinExistence type="predicted"/>
<name>A0A271J5M9_9BACT</name>
<dbReference type="Proteomes" id="UP000216339">
    <property type="component" value="Unassembled WGS sequence"/>
</dbReference>
<comment type="caution">
    <text evidence="1">The sequence shown here is derived from an EMBL/GenBank/DDBJ whole genome shotgun (WGS) entry which is preliminary data.</text>
</comment>
<evidence type="ECO:0000313" key="2">
    <source>
        <dbReference type="Proteomes" id="UP000216339"/>
    </source>
</evidence>